<evidence type="ECO:0000256" key="1">
    <source>
        <dbReference type="SAM" id="MobiDB-lite"/>
    </source>
</evidence>
<proteinExistence type="predicted"/>
<dbReference type="Proteomes" id="UP000008021">
    <property type="component" value="Chromosome 9"/>
</dbReference>
<dbReference type="Gramene" id="OMERI09G05680.4">
    <property type="protein sequence ID" value="OMERI09G05680.4"/>
    <property type="gene ID" value="OMERI09G05680"/>
</dbReference>
<name>A0A0E0ERA5_9ORYZ</name>
<organism evidence="2">
    <name type="scientific">Oryza meridionalis</name>
    <dbReference type="NCBI Taxonomy" id="40149"/>
    <lineage>
        <taxon>Eukaryota</taxon>
        <taxon>Viridiplantae</taxon>
        <taxon>Streptophyta</taxon>
        <taxon>Embryophyta</taxon>
        <taxon>Tracheophyta</taxon>
        <taxon>Spermatophyta</taxon>
        <taxon>Magnoliopsida</taxon>
        <taxon>Liliopsida</taxon>
        <taxon>Poales</taxon>
        <taxon>Poaceae</taxon>
        <taxon>BOP clade</taxon>
        <taxon>Oryzoideae</taxon>
        <taxon>Oryzeae</taxon>
        <taxon>Oryzinae</taxon>
        <taxon>Oryza</taxon>
    </lineage>
</organism>
<dbReference type="EnsemblPlants" id="OMERI09G05680.4">
    <property type="protein sequence ID" value="OMERI09G05680.4"/>
    <property type="gene ID" value="OMERI09G05680"/>
</dbReference>
<feature type="region of interest" description="Disordered" evidence="1">
    <location>
        <begin position="53"/>
        <end position="78"/>
    </location>
</feature>
<reference evidence="2" key="2">
    <citation type="submission" date="2018-05" db="EMBL/GenBank/DDBJ databases">
        <title>OmerRS3 (Oryza meridionalis Reference Sequence Version 3).</title>
        <authorList>
            <person name="Zhang J."/>
            <person name="Kudrna D."/>
            <person name="Lee S."/>
            <person name="Talag J."/>
            <person name="Welchert J."/>
            <person name="Wing R.A."/>
        </authorList>
    </citation>
    <scope>NUCLEOTIDE SEQUENCE [LARGE SCALE GENOMIC DNA]</scope>
    <source>
        <strain evidence="2">cv. OR44</strain>
    </source>
</reference>
<feature type="compositionally biased region" description="Polar residues" evidence="1">
    <location>
        <begin position="53"/>
        <end position="62"/>
    </location>
</feature>
<evidence type="ECO:0000313" key="2">
    <source>
        <dbReference type="EnsemblPlants" id="OMERI09G05680.4"/>
    </source>
</evidence>
<sequence>MFSNYSELALLCTKEASDERPTISTVVAQLKDALALEEARNVSISDISQKGANLGLSFNSMPSERRKSTLKWLSMSQS</sequence>
<evidence type="ECO:0000313" key="3">
    <source>
        <dbReference type="Proteomes" id="UP000008021"/>
    </source>
</evidence>
<dbReference type="AlphaFoldDB" id="A0A0E0ERA5"/>
<accession>A0A0E0ERA5</accession>
<reference evidence="2" key="1">
    <citation type="submission" date="2015-04" db="UniProtKB">
        <authorList>
            <consortium name="EnsemblPlants"/>
        </authorList>
    </citation>
    <scope>IDENTIFICATION</scope>
</reference>
<evidence type="ECO:0008006" key="4">
    <source>
        <dbReference type="Google" id="ProtNLM"/>
    </source>
</evidence>
<protein>
    <recommendedName>
        <fullName evidence="4">Serine-threonine/tyrosine-protein kinase catalytic domain-containing protein</fullName>
    </recommendedName>
</protein>
<dbReference type="HOGENOM" id="CLU_2762176_0_0_1"/>
<keyword evidence="3" id="KW-1185">Reference proteome</keyword>